<keyword evidence="1" id="KW-0812">Transmembrane</keyword>
<evidence type="ECO:0008006" key="4">
    <source>
        <dbReference type="Google" id="ProtNLM"/>
    </source>
</evidence>
<dbReference type="AlphaFoldDB" id="A0A1S1V7Z0"/>
<dbReference type="OrthoDB" id="1803378at2"/>
<feature type="transmembrane region" description="Helical" evidence="1">
    <location>
        <begin position="337"/>
        <end position="356"/>
    </location>
</feature>
<name>A0A1S1V7Z0_9FIRM</name>
<feature type="transmembrane region" description="Helical" evidence="1">
    <location>
        <begin position="196"/>
        <end position="216"/>
    </location>
</feature>
<feature type="transmembrane region" description="Helical" evidence="1">
    <location>
        <begin position="118"/>
        <end position="142"/>
    </location>
</feature>
<feature type="transmembrane region" description="Helical" evidence="1">
    <location>
        <begin position="365"/>
        <end position="386"/>
    </location>
</feature>
<feature type="transmembrane region" description="Helical" evidence="1">
    <location>
        <begin position="304"/>
        <end position="325"/>
    </location>
</feature>
<evidence type="ECO:0000313" key="3">
    <source>
        <dbReference type="Proteomes" id="UP000180254"/>
    </source>
</evidence>
<keyword evidence="3" id="KW-1185">Reference proteome</keyword>
<proteinExistence type="predicted"/>
<feature type="transmembrane region" description="Helical" evidence="1">
    <location>
        <begin position="163"/>
        <end position="184"/>
    </location>
</feature>
<accession>A0A1S1V7Z0</accession>
<feature type="transmembrane region" description="Helical" evidence="1">
    <location>
        <begin position="272"/>
        <end position="292"/>
    </location>
</feature>
<feature type="transmembrane region" description="Helical" evidence="1">
    <location>
        <begin position="52"/>
        <end position="75"/>
    </location>
</feature>
<evidence type="ECO:0000256" key="1">
    <source>
        <dbReference type="SAM" id="Phobius"/>
    </source>
</evidence>
<comment type="caution">
    <text evidence="2">The sequence shown here is derived from an EMBL/GenBank/DDBJ whole genome shotgun (WGS) entry which is preliminary data.</text>
</comment>
<dbReference type="Proteomes" id="UP000180254">
    <property type="component" value="Unassembled WGS sequence"/>
</dbReference>
<keyword evidence="1" id="KW-1133">Transmembrane helix</keyword>
<feature type="transmembrane region" description="Helical" evidence="1">
    <location>
        <begin position="237"/>
        <end position="260"/>
    </location>
</feature>
<reference evidence="2 3" key="1">
    <citation type="submission" date="2016-09" db="EMBL/GenBank/DDBJ databases">
        <title>Genome sequence of Eubacterium angustum.</title>
        <authorList>
            <person name="Poehlein A."/>
            <person name="Daniel R."/>
        </authorList>
    </citation>
    <scope>NUCLEOTIDE SEQUENCE [LARGE SCALE GENOMIC DNA]</scope>
    <source>
        <strain evidence="2 3">DSM 1989</strain>
    </source>
</reference>
<keyword evidence="1" id="KW-0472">Membrane</keyword>
<organism evidence="2 3">
    <name type="scientific">Andreesenia angusta</name>
    <dbReference type="NCBI Taxonomy" id="39480"/>
    <lineage>
        <taxon>Bacteria</taxon>
        <taxon>Bacillati</taxon>
        <taxon>Bacillota</taxon>
        <taxon>Tissierellia</taxon>
        <taxon>Tissierellales</taxon>
        <taxon>Gottschalkiaceae</taxon>
        <taxon>Andreesenia</taxon>
    </lineage>
</organism>
<gene>
    <name evidence="2" type="ORF">EUAN_04860</name>
</gene>
<dbReference type="STRING" id="39480.EUAN_04860"/>
<evidence type="ECO:0000313" key="2">
    <source>
        <dbReference type="EMBL" id="OHW62702.1"/>
    </source>
</evidence>
<sequence length="616" mass="68286">MGVFTESVKKVSRGAIDSFKTFPAAMGSALAFALLTAFRINLDWPEQEAYNFLLNSLGWSFVLGAVFGLAAVTFVKSRKKEKSKFAVANIATAFVVAVSFVLLYFFGGYKYFPEDKYMVISGIAMSRVGVAIFVSVIAFVVFGALRKESTGLSRSLFMAQKSFFIAAIYGGVMMGGLSSVAGAFEALLYSAMSYKVYQYIGAAVGFIAFAIFAGNFPDFSKDEVDEKRIAAEKQPKFVETLFSYIMVPIVLALTLVFLIWTIKTVATGSGQSFIMLSGIATGYAVAGIWLHIMVTEHESGMAKFYRKVYPFTALVILAFELWALVEQLNKSGMKSEEYMFMLIWIVAVISILLLMFKKSRAHSKIALIVAIAAVVTVMPIIGYHQLPASMQSSRLESLLESQGMLEGGAIVPADSEPDREVKEGITDAVVYLAYQRDAKLPDWFDRELESDVEFKKAFGFEKTWPEYEGENPEYMGVNLSLKPSSLDVSGYDWVLTMQDTKGRGEAMVDISGERGKYEIVWDMGYRGDGIPEISVYLDENLILKENMTGYVEGIKEKYLPEKGGFTEAGLEDMSLKLSTDELDIMLVFSNIDIYIDESNSTPGYNLNLQAVYVDEK</sequence>
<protein>
    <recommendedName>
        <fullName evidence="4">DUF4153 domain-containing protein</fullName>
    </recommendedName>
</protein>
<dbReference type="EMBL" id="MKIE01000002">
    <property type="protein sequence ID" value="OHW62702.1"/>
    <property type="molecule type" value="Genomic_DNA"/>
</dbReference>
<dbReference type="RefSeq" id="WP_071061347.1">
    <property type="nucleotide sequence ID" value="NZ_MKIE01000002.1"/>
</dbReference>
<feature type="transmembrane region" description="Helical" evidence="1">
    <location>
        <begin position="87"/>
        <end position="106"/>
    </location>
</feature>
<feature type="transmembrane region" description="Helical" evidence="1">
    <location>
        <begin position="21"/>
        <end position="40"/>
    </location>
</feature>